<evidence type="ECO:0000313" key="1">
    <source>
        <dbReference type="EMBL" id="GAG93075.1"/>
    </source>
</evidence>
<evidence type="ECO:0008006" key="2">
    <source>
        <dbReference type="Google" id="ProtNLM"/>
    </source>
</evidence>
<feature type="non-terminal residue" evidence="1">
    <location>
        <position position="1"/>
    </location>
</feature>
<dbReference type="SUPFAM" id="SSF52309">
    <property type="entry name" value="N-(deoxy)ribosyltransferase-like"/>
    <property type="match status" value="1"/>
</dbReference>
<name>X1BDI4_9ZZZZ</name>
<accession>X1BDI4</accession>
<gene>
    <name evidence="1" type="ORF">S01H4_40660</name>
</gene>
<comment type="caution">
    <text evidence="1">The sequence shown here is derived from an EMBL/GenBank/DDBJ whole genome shotgun (WGS) entry which is preliminary data.</text>
</comment>
<proteinExistence type="predicted"/>
<dbReference type="Gene3D" id="3.40.50.450">
    <property type="match status" value="1"/>
</dbReference>
<protein>
    <recommendedName>
        <fullName evidence="2">Nucleoside 2-deoxyribosyltransferase</fullName>
    </recommendedName>
</protein>
<organism evidence="1">
    <name type="scientific">marine sediment metagenome</name>
    <dbReference type="NCBI Taxonomy" id="412755"/>
    <lineage>
        <taxon>unclassified sequences</taxon>
        <taxon>metagenomes</taxon>
        <taxon>ecological metagenomes</taxon>
    </lineage>
</organism>
<reference evidence="1" key="1">
    <citation type="journal article" date="2014" name="Front. Microbiol.">
        <title>High frequency of phylogenetically diverse reductive dehalogenase-homologous genes in deep subseafloor sedimentary metagenomes.</title>
        <authorList>
            <person name="Kawai M."/>
            <person name="Futagami T."/>
            <person name="Toyoda A."/>
            <person name="Takaki Y."/>
            <person name="Nishi S."/>
            <person name="Hori S."/>
            <person name="Arai W."/>
            <person name="Tsubouchi T."/>
            <person name="Morono Y."/>
            <person name="Uchiyama I."/>
            <person name="Ito T."/>
            <person name="Fujiyama A."/>
            <person name="Inagaki F."/>
            <person name="Takami H."/>
        </authorList>
    </citation>
    <scope>NUCLEOTIDE SEQUENCE</scope>
    <source>
        <strain evidence="1">Expedition CK06-06</strain>
    </source>
</reference>
<dbReference type="AlphaFoldDB" id="X1BDI4"/>
<sequence>DKPDGQYHIAKIVQAFCDPTQWIDKESVRKQVMNALNAGLVYVNLQLNKDGKIVISQRRVTHADKEETRDVTTEPREMTVAPVFRARDIKSEQDLCFVLMPFRAPFNRLYKEKIKPTVEACGFKCLRADDLFSPTPILEDIWIHICKSKVIIADVTGRNPNVFYEMGIAHTVGRPVVIITQDKADIPFDVAQFRYFLYSDDANGWDTLCNNIASALRSTISGS</sequence>
<dbReference type="EMBL" id="BART01022170">
    <property type="protein sequence ID" value="GAG93075.1"/>
    <property type="molecule type" value="Genomic_DNA"/>
</dbReference>